<protein>
    <submittedName>
        <fullName evidence="2">Metallophosphoesterase</fullName>
    </submittedName>
</protein>
<dbReference type="InterPro" id="IPR004843">
    <property type="entry name" value="Calcineurin-like_PHP"/>
</dbReference>
<proteinExistence type="predicted"/>
<dbReference type="SUPFAM" id="SSF56300">
    <property type="entry name" value="Metallo-dependent phosphatases"/>
    <property type="match status" value="1"/>
</dbReference>
<dbReference type="RefSeq" id="WP_323306315.1">
    <property type="nucleotide sequence ID" value="NZ_JAYGHX010000010.1"/>
</dbReference>
<comment type="caution">
    <text evidence="2">The sequence shown here is derived from an EMBL/GenBank/DDBJ whole genome shotgun (WGS) entry which is preliminary data.</text>
</comment>
<evidence type="ECO:0000313" key="2">
    <source>
        <dbReference type="EMBL" id="MEA5392361.1"/>
    </source>
</evidence>
<reference evidence="2 3" key="1">
    <citation type="submission" date="2023-12" db="EMBL/GenBank/DDBJ databases">
        <title>Baltic Sea Cyanobacteria.</title>
        <authorList>
            <person name="Delbaje E."/>
            <person name="Fewer D.P."/>
            <person name="Shishido T.K."/>
        </authorList>
    </citation>
    <scope>NUCLEOTIDE SEQUENCE [LARGE SCALE GENOMIC DNA]</scope>
    <source>
        <strain evidence="2 3">UHCC 0139</strain>
    </source>
</reference>
<dbReference type="PANTHER" id="PTHR42850:SF4">
    <property type="entry name" value="ZINC-DEPENDENT ENDOPOLYPHOSPHATASE"/>
    <property type="match status" value="1"/>
</dbReference>
<dbReference type="InterPro" id="IPR029052">
    <property type="entry name" value="Metallo-depent_PP-like"/>
</dbReference>
<dbReference type="EMBL" id="JAYGHX010000010">
    <property type="protein sequence ID" value="MEA5392361.1"/>
    <property type="molecule type" value="Genomic_DNA"/>
</dbReference>
<evidence type="ECO:0000313" key="3">
    <source>
        <dbReference type="Proteomes" id="UP001304461"/>
    </source>
</evidence>
<dbReference type="InterPro" id="IPR050126">
    <property type="entry name" value="Ap4A_hydrolase"/>
</dbReference>
<accession>A0ABU5RXC4</accession>
<dbReference type="Proteomes" id="UP001304461">
    <property type="component" value="Unassembled WGS sequence"/>
</dbReference>
<keyword evidence="3" id="KW-1185">Reference proteome</keyword>
<dbReference type="Gene3D" id="3.60.21.10">
    <property type="match status" value="1"/>
</dbReference>
<name>A0ABU5RXC4_9CYAN</name>
<organism evidence="2 3">
    <name type="scientific">Cyanobium gracile UHCC 0139</name>
    <dbReference type="NCBI Taxonomy" id="3110308"/>
    <lineage>
        <taxon>Bacteria</taxon>
        <taxon>Bacillati</taxon>
        <taxon>Cyanobacteriota</taxon>
        <taxon>Cyanophyceae</taxon>
        <taxon>Synechococcales</taxon>
        <taxon>Prochlorococcaceae</taxon>
        <taxon>Cyanobium</taxon>
    </lineage>
</organism>
<dbReference type="PANTHER" id="PTHR42850">
    <property type="entry name" value="METALLOPHOSPHOESTERASE"/>
    <property type="match status" value="1"/>
</dbReference>
<sequence length="228" mass="25338">MTFPDRRPPHHRPPHHWVIGDVHGCADALQRLLVQLPAGDRLVFCGDVINRGSRIEEAMELVWDLVRRQGAVWLKGNHERDLVRQLDTGLAPGRPDLNGNDTYRQLGAARCRLWRDRLDQLPLAYWGQGWVATHAGFDPRTWQPDLNVRLAFWQAYDDRFGEVIVGHTPGPGLRRVGSIVLLDTGACYGGDLTAYCPETRQTRQVSNLAAAGGPLTAPSPGSAMSRAL</sequence>
<feature type="domain" description="Calcineurin-like phosphoesterase" evidence="1">
    <location>
        <begin position="17"/>
        <end position="171"/>
    </location>
</feature>
<dbReference type="Pfam" id="PF00149">
    <property type="entry name" value="Metallophos"/>
    <property type="match status" value="1"/>
</dbReference>
<gene>
    <name evidence="2" type="ORF">VB738_13950</name>
</gene>
<evidence type="ECO:0000259" key="1">
    <source>
        <dbReference type="Pfam" id="PF00149"/>
    </source>
</evidence>